<comment type="catalytic activity">
    <reaction evidence="13">
        <text>a lipid A disaccharide + ATP = a lipid IVA + ADP + H(+)</text>
        <dbReference type="Rhea" id="RHEA:67840"/>
        <dbReference type="ChEBI" id="CHEBI:15378"/>
        <dbReference type="ChEBI" id="CHEBI:30616"/>
        <dbReference type="ChEBI" id="CHEBI:176343"/>
        <dbReference type="ChEBI" id="CHEBI:176425"/>
        <dbReference type="ChEBI" id="CHEBI:456216"/>
        <dbReference type="EC" id="2.7.1.130"/>
    </reaction>
</comment>
<evidence type="ECO:0000256" key="2">
    <source>
        <dbReference type="ARBA" id="ARBA00004870"/>
    </source>
</evidence>
<evidence type="ECO:0000256" key="11">
    <source>
        <dbReference type="ARBA" id="ARBA00023098"/>
    </source>
</evidence>
<protein>
    <recommendedName>
        <fullName evidence="4 13">Tetraacyldisaccharide 4'-kinase</fullName>
        <ecNumber evidence="3 13">2.7.1.130</ecNumber>
    </recommendedName>
    <alternativeName>
        <fullName evidence="12 13">Lipid A 4'-kinase</fullName>
    </alternativeName>
</protein>
<feature type="binding site" evidence="13">
    <location>
        <begin position="52"/>
        <end position="59"/>
    </location>
    <ligand>
        <name>ATP</name>
        <dbReference type="ChEBI" id="CHEBI:30616"/>
    </ligand>
</feature>
<gene>
    <name evidence="13 14" type="primary">lpxK</name>
    <name evidence="14" type="ORF">OLX77_10090</name>
</gene>
<dbReference type="EC" id="2.7.1.130" evidence="3 13"/>
<dbReference type="GO" id="GO:0009029">
    <property type="term" value="F:lipid-A 4'-kinase activity"/>
    <property type="evidence" value="ECO:0007669"/>
    <property type="project" value="UniProtKB-UniRule"/>
</dbReference>
<dbReference type="EMBL" id="JAPHEH010000001">
    <property type="protein sequence ID" value="MDG4476501.1"/>
    <property type="molecule type" value="Genomic_DNA"/>
</dbReference>
<keyword evidence="15" id="KW-1185">Reference proteome</keyword>
<comment type="function">
    <text evidence="1 13">Transfers the gamma-phosphate of ATP to the 4'-position of a tetraacyldisaccharide 1-phosphate intermediate (termed DS-1-P) to form tetraacyldisaccharide 1,4'-bis-phosphate (lipid IVA).</text>
</comment>
<evidence type="ECO:0000256" key="12">
    <source>
        <dbReference type="ARBA" id="ARBA00029757"/>
    </source>
</evidence>
<evidence type="ECO:0000256" key="13">
    <source>
        <dbReference type="HAMAP-Rule" id="MF_00409"/>
    </source>
</evidence>
<evidence type="ECO:0000256" key="5">
    <source>
        <dbReference type="ARBA" id="ARBA00022516"/>
    </source>
</evidence>
<dbReference type="Proteomes" id="UP001154240">
    <property type="component" value="Unassembled WGS sequence"/>
</dbReference>
<keyword evidence="10 13" id="KW-0067">ATP-binding</keyword>
<dbReference type="Pfam" id="PF02606">
    <property type="entry name" value="LpxK"/>
    <property type="match status" value="1"/>
</dbReference>
<dbReference type="NCBIfam" id="TIGR00682">
    <property type="entry name" value="lpxK"/>
    <property type="match status" value="1"/>
</dbReference>
<organism evidence="14 15">
    <name type="scientific">Thiovibrio frasassiensis</name>
    <dbReference type="NCBI Taxonomy" id="2984131"/>
    <lineage>
        <taxon>Bacteria</taxon>
        <taxon>Pseudomonadati</taxon>
        <taxon>Thermodesulfobacteriota</taxon>
        <taxon>Desulfobulbia</taxon>
        <taxon>Desulfobulbales</taxon>
        <taxon>Thiovibrionaceae</taxon>
        <taxon>Thiovibrio</taxon>
    </lineage>
</organism>
<dbReference type="AlphaFoldDB" id="A0A9X4MHM1"/>
<dbReference type="InterPro" id="IPR003758">
    <property type="entry name" value="LpxK"/>
</dbReference>
<dbReference type="RefSeq" id="WP_307633468.1">
    <property type="nucleotide sequence ID" value="NZ_JAPHEH010000001.1"/>
</dbReference>
<evidence type="ECO:0000313" key="14">
    <source>
        <dbReference type="EMBL" id="MDG4476501.1"/>
    </source>
</evidence>
<dbReference type="HAMAP" id="MF_00409">
    <property type="entry name" value="LpxK"/>
    <property type="match status" value="1"/>
</dbReference>
<keyword evidence="6 13" id="KW-0441">Lipid A biosynthesis</keyword>
<comment type="caution">
    <text evidence="14">The sequence shown here is derived from an EMBL/GenBank/DDBJ whole genome shotgun (WGS) entry which is preliminary data.</text>
</comment>
<evidence type="ECO:0000256" key="9">
    <source>
        <dbReference type="ARBA" id="ARBA00022777"/>
    </source>
</evidence>
<evidence type="ECO:0000256" key="3">
    <source>
        <dbReference type="ARBA" id="ARBA00012071"/>
    </source>
</evidence>
<dbReference type="GO" id="GO:0009244">
    <property type="term" value="P:lipopolysaccharide core region biosynthetic process"/>
    <property type="evidence" value="ECO:0007669"/>
    <property type="project" value="TreeGrafter"/>
</dbReference>
<evidence type="ECO:0000256" key="8">
    <source>
        <dbReference type="ARBA" id="ARBA00022741"/>
    </source>
</evidence>
<keyword evidence="8 13" id="KW-0547">Nucleotide-binding</keyword>
<keyword evidence="5 13" id="KW-0444">Lipid biosynthesis</keyword>
<evidence type="ECO:0000256" key="4">
    <source>
        <dbReference type="ARBA" id="ARBA00016436"/>
    </source>
</evidence>
<comment type="similarity">
    <text evidence="13">Belongs to the LpxK family.</text>
</comment>
<sequence length="353" mass="38684">MKPLLSVLFLVGRIFSPPYSLVMLLRSFLYRNNIFLKSQQLQRPVISVGNLTLGGTGKTPMVRYVARLLLDRGVRPAIVSRGYGGKAGGKVNIVADGGKILLAPEMAGDEPFMLAEALPGVPVLTGSERARVARQAIDVFGVHIIVMDDGFQHLAVRRDLDLVLFSAGTLLGNGQVFPGGELREPLSALGRAHAFVVTGVDRSNRSGVDNFQRWLQGKFPQTPVFLGEYLPAGIWHSGQGQVCTLAEARNMQLFAFAGIANPDSFRQTLRQEEFSLTGFKEYRDHHGYTAQDVADLVAAARASGAQALIATEKDFVKLRPYFGEFPILALTIELRMDLNFDRFMAEQLSGFSL</sequence>
<keyword evidence="11 13" id="KW-0443">Lipid metabolism</keyword>
<evidence type="ECO:0000313" key="15">
    <source>
        <dbReference type="Proteomes" id="UP001154240"/>
    </source>
</evidence>
<evidence type="ECO:0000256" key="1">
    <source>
        <dbReference type="ARBA" id="ARBA00002274"/>
    </source>
</evidence>
<dbReference type="PANTHER" id="PTHR42724">
    <property type="entry name" value="TETRAACYLDISACCHARIDE 4'-KINASE"/>
    <property type="match status" value="1"/>
</dbReference>
<dbReference type="SUPFAM" id="SSF52540">
    <property type="entry name" value="P-loop containing nucleoside triphosphate hydrolases"/>
    <property type="match status" value="1"/>
</dbReference>
<dbReference type="InterPro" id="IPR027417">
    <property type="entry name" value="P-loop_NTPase"/>
</dbReference>
<dbReference type="GO" id="GO:0005524">
    <property type="term" value="F:ATP binding"/>
    <property type="evidence" value="ECO:0007669"/>
    <property type="project" value="UniProtKB-UniRule"/>
</dbReference>
<accession>A0A9X4MHM1</accession>
<dbReference type="GO" id="GO:0005886">
    <property type="term" value="C:plasma membrane"/>
    <property type="evidence" value="ECO:0007669"/>
    <property type="project" value="TreeGrafter"/>
</dbReference>
<proteinExistence type="inferred from homology"/>
<reference evidence="14" key="1">
    <citation type="journal article" date="2022" name="bioRxiv">
        <title>Thiovibrio frasassiensisgen. nov., sp. nov., an autotrophic, elemental sulfur disproportionating bacterium isolated from sulfidic karst sediment, and proposal of Thiovibrionaceae fam. nov.</title>
        <authorList>
            <person name="Aronson H."/>
            <person name="Thomas C."/>
            <person name="Bhattacharyya M."/>
            <person name="Eckstein S."/>
            <person name="Jensen S."/>
            <person name="Barco R."/>
            <person name="Macalady J."/>
            <person name="Amend J."/>
        </authorList>
    </citation>
    <scope>NUCLEOTIDE SEQUENCE</scope>
    <source>
        <strain evidence="14">RS19-109</strain>
    </source>
</reference>
<keyword evidence="9 13" id="KW-0418">Kinase</keyword>
<comment type="pathway">
    <text evidence="2 13">Glycolipid biosynthesis; lipid IV(A) biosynthesis; lipid IV(A) from (3R)-3-hydroxytetradecanoyl-[acyl-carrier-protein] and UDP-N-acetyl-alpha-D-glucosamine: step 6/6.</text>
</comment>
<name>A0A9X4MHM1_9BACT</name>
<evidence type="ECO:0000256" key="10">
    <source>
        <dbReference type="ARBA" id="ARBA00022840"/>
    </source>
</evidence>
<evidence type="ECO:0000256" key="7">
    <source>
        <dbReference type="ARBA" id="ARBA00022679"/>
    </source>
</evidence>
<dbReference type="PANTHER" id="PTHR42724:SF1">
    <property type="entry name" value="TETRAACYLDISACCHARIDE 4'-KINASE, MITOCHONDRIAL-RELATED"/>
    <property type="match status" value="1"/>
</dbReference>
<evidence type="ECO:0000256" key="6">
    <source>
        <dbReference type="ARBA" id="ARBA00022556"/>
    </source>
</evidence>
<keyword evidence="7 13" id="KW-0808">Transferase</keyword>
<dbReference type="GO" id="GO:0009245">
    <property type="term" value="P:lipid A biosynthetic process"/>
    <property type="evidence" value="ECO:0007669"/>
    <property type="project" value="UniProtKB-UniRule"/>
</dbReference>
<reference evidence="14" key="2">
    <citation type="submission" date="2022-10" db="EMBL/GenBank/DDBJ databases">
        <authorList>
            <person name="Aronson H.S."/>
        </authorList>
    </citation>
    <scope>NUCLEOTIDE SEQUENCE</scope>
    <source>
        <strain evidence="14">RS19-109</strain>
    </source>
</reference>